<comment type="similarity">
    <text evidence="1">Belongs to the cyclin family. Cyclin D subfamily.</text>
</comment>
<evidence type="ECO:0000256" key="6">
    <source>
        <dbReference type="SAM" id="MobiDB-lite"/>
    </source>
</evidence>
<evidence type="ECO:0000313" key="10">
    <source>
        <dbReference type="Proteomes" id="UP000694251"/>
    </source>
</evidence>
<keyword evidence="10" id="KW-1185">Reference proteome</keyword>
<keyword evidence="4" id="KW-0131">Cell cycle</keyword>
<dbReference type="FunFam" id="1.10.472.10:FF:000034">
    <property type="entry name" value="D2/4-type cyclin"/>
    <property type="match status" value="1"/>
</dbReference>
<sequence>MNVLNLHSSLHTNSHFTSLFFSLLDLTGSGYGERMKSYRFSDCVLMSVSSSDCSNDMDLLCGEDSGVFSGESTVDFSSSEVDSWPDDSIACFIEDERHFVPGQDYLSRFQTQSLDASAREESVAWILKVQEYYNFQPLTAYLAVNYMDRFLYARRLPETSGWPMQLLAVACLSLAAKMEEILVPSLFDFQVAGVKYLFEAKTIKRMELLVLSVLDWRLRSVTPFDFLSFFAYKIDPLGTFLGFFISHATEIILSNIKEASFLEYWPSSIAAAAILCVANELPSLSSVVNPHESPETWCDGLSKEKIVRCYRLMKAMAIENNRLNTPKVIAKLRVSVRAASTLTRPSDESSFSSSSPCKRRKLSGYSWVGDEKSTSS</sequence>
<dbReference type="InterPro" id="IPR013763">
    <property type="entry name" value="Cyclin-like_dom"/>
</dbReference>
<protein>
    <submittedName>
        <fullName evidence="9">Cyclin-like superfamily</fullName>
    </submittedName>
</protein>
<evidence type="ECO:0000259" key="7">
    <source>
        <dbReference type="SMART" id="SM00385"/>
    </source>
</evidence>
<dbReference type="CDD" id="cd20543">
    <property type="entry name" value="CYCLIN_AtCycD-like_rpt1"/>
    <property type="match status" value="1"/>
</dbReference>
<dbReference type="Pfam" id="PF00134">
    <property type="entry name" value="Cyclin_N"/>
    <property type="match status" value="1"/>
</dbReference>
<reference evidence="9 10" key="1">
    <citation type="submission" date="2020-12" db="EMBL/GenBank/DDBJ databases">
        <title>Concerted genomic and epigenomic changes stabilize Arabidopsis allopolyploids.</title>
        <authorList>
            <person name="Chen Z."/>
        </authorList>
    </citation>
    <scope>NUCLEOTIDE SEQUENCE [LARGE SCALE GENOMIC DNA]</scope>
    <source>
        <strain evidence="9">As9502</strain>
        <tissue evidence="9">Leaf</tissue>
    </source>
</reference>
<dbReference type="SMART" id="SM01332">
    <property type="entry name" value="Cyclin_C"/>
    <property type="match status" value="1"/>
</dbReference>
<dbReference type="InterPro" id="IPR004367">
    <property type="entry name" value="Cyclin_C-dom"/>
</dbReference>
<dbReference type="InterPro" id="IPR048258">
    <property type="entry name" value="Cyclins_cyclin-box"/>
</dbReference>
<dbReference type="Proteomes" id="UP000694251">
    <property type="component" value="Chromosome 7"/>
</dbReference>
<dbReference type="Pfam" id="PF02984">
    <property type="entry name" value="Cyclin_C"/>
    <property type="match status" value="1"/>
</dbReference>
<feature type="domain" description="Cyclin C-terminal" evidence="8">
    <location>
        <begin position="221"/>
        <end position="345"/>
    </location>
</feature>
<dbReference type="OrthoDB" id="5590282at2759"/>
<dbReference type="CDD" id="cd20544">
    <property type="entry name" value="CYCLIN_AtCycD-like_rpt2"/>
    <property type="match status" value="1"/>
</dbReference>
<dbReference type="InterPro" id="IPR039361">
    <property type="entry name" value="Cyclin"/>
</dbReference>
<dbReference type="GO" id="GO:0051301">
    <property type="term" value="P:cell division"/>
    <property type="evidence" value="ECO:0007669"/>
    <property type="project" value="UniProtKB-KW"/>
</dbReference>
<evidence type="ECO:0000256" key="4">
    <source>
        <dbReference type="ARBA" id="ARBA00023306"/>
    </source>
</evidence>
<evidence type="ECO:0000313" key="9">
    <source>
        <dbReference type="EMBL" id="KAG7589618.1"/>
    </source>
</evidence>
<dbReference type="EMBL" id="JAEFBJ010000007">
    <property type="protein sequence ID" value="KAG7589618.1"/>
    <property type="molecule type" value="Genomic_DNA"/>
</dbReference>
<accession>A0A8T2BPX5</accession>
<dbReference type="SMART" id="SM00385">
    <property type="entry name" value="CYCLIN"/>
    <property type="match status" value="1"/>
</dbReference>
<dbReference type="PANTHER" id="PTHR10177">
    <property type="entry name" value="CYCLINS"/>
    <property type="match status" value="1"/>
</dbReference>
<evidence type="ECO:0000256" key="5">
    <source>
        <dbReference type="RuleBase" id="RU000383"/>
    </source>
</evidence>
<dbReference type="InterPro" id="IPR006671">
    <property type="entry name" value="Cyclin_N"/>
</dbReference>
<feature type="region of interest" description="Disordered" evidence="6">
    <location>
        <begin position="344"/>
        <end position="376"/>
    </location>
</feature>
<evidence type="ECO:0000259" key="8">
    <source>
        <dbReference type="SMART" id="SM01332"/>
    </source>
</evidence>
<keyword evidence="2" id="KW-0132">Cell division</keyword>
<organism evidence="9 10">
    <name type="scientific">Arabidopsis suecica</name>
    <name type="common">Swedish thale-cress</name>
    <name type="synonym">Cardaminopsis suecica</name>
    <dbReference type="NCBI Taxonomy" id="45249"/>
    <lineage>
        <taxon>Eukaryota</taxon>
        <taxon>Viridiplantae</taxon>
        <taxon>Streptophyta</taxon>
        <taxon>Embryophyta</taxon>
        <taxon>Tracheophyta</taxon>
        <taxon>Spermatophyta</taxon>
        <taxon>Magnoliopsida</taxon>
        <taxon>eudicotyledons</taxon>
        <taxon>Gunneridae</taxon>
        <taxon>Pentapetalae</taxon>
        <taxon>rosids</taxon>
        <taxon>malvids</taxon>
        <taxon>Brassicales</taxon>
        <taxon>Brassicaceae</taxon>
        <taxon>Camelineae</taxon>
        <taxon>Arabidopsis</taxon>
    </lineage>
</organism>
<keyword evidence="3 5" id="KW-0195">Cyclin</keyword>
<dbReference type="PROSITE" id="PS00292">
    <property type="entry name" value="CYCLINS"/>
    <property type="match status" value="1"/>
</dbReference>
<comment type="caution">
    <text evidence="9">The sequence shown here is derived from an EMBL/GenBank/DDBJ whole genome shotgun (WGS) entry which is preliminary data.</text>
</comment>
<evidence type="ECO:0000256" key="2">
    <source>
        <dbReference type="ARBA" id="ARBA00022618"/>
    </source>
</evidence>
<gene>
    <name evidence="9" type="ORF">ISN44_As07g018740</name>
</gene>
<proteinExistence type="inferred from homology"/>
<feature type="domain" description="Cyclin-like" evidence="7">
    <location>
        <begin position="124"/>
        <end position="212"/>
    </location>
</feature>
<evidence type="ECO:0000256" key="1">
    <source>
        <dbReference type="ARBA" id="ARBA00009065"/>
    </source>
</evidence>
<dbReference type="AlphaFoldDB" id="A0A8T2BPX5"/>
<evidence type="ECO:0000256" key="3">
    <source>
        <dbReference type="ARBA" id="ARBA00023127"/>
    </source>
</evidence>
<name>A0A8T2BPX5_ARASU</name>